<dbReference type="GO" id="GO:0016020">
    <property type="term" value="C:membrane"/>
    <property type="evidence" value="ECO:0007669"/>
    <property type="project" value="UniProtKB-SubCell"/>
</dbReference>
<proteinExistence type="predicted"/>
<comment type="subcellular location">
    <subcellularLocation>
        <location evidence="1">Membrane</location>
        <topology evidence="1">Multi-pass membrane protein</topology>
    </subcellularLocation>
</comment>
<gene>
    <name evidence="6" type="ORF">ASTO00021_LOCUS10781</name>
    <name evidence="7" type="ORF">ASTO00021_LOCUS10783</name>
</gene>
<evidence type="ECO:0000313" key="6">
    <source>
        <dbReference type="EMBL" id="CAE0440646.1"/>
    </source>
</evidence>
<keyword evidence="4 5" id="KW-0472">Membrane</keyword>
<evidence type="ECO:0000313" key="7">
    <source>
        <dbReference type="EMBL" id="CAE0440648.1"/>
    </source>
</evidence>
<evidence type="ECO:0000256" key="2">
    <source>
        <dbReference type="ARBA" id="ARBA00022692"/>
    </source>
</evidence>
<dbReference type="InterPro" id="IPR005178">
    <property type="entry name" value="Ostalpha/TMEM184C"/>
</dbReference>
<dbReference type="SMART" id="SM01417">
    <property type="entry name" value="Solute_trans_a"/>
    <property type="match status" value="1"/>
</dbReference>
<feature type="transmembrane region" description="Helical" evidence="5">
    <location>
        <begin position="160"/>
        <end position="179"/>
    </location>
</feature>
<evidence type="ECO:0000256" key="5">
    <source>
        <dbReference type="SAM" id="Phobius"/>
    </source>
</evidence>
<organism evidence="6">
    <name type="scientific">Aplanochytrium stocchinoi</name>
    <dbReference type="NCBI Taxonomy" id="215587"/>
    <lineage>
        <taxon>Eukaryota</taxon>
        <taxon>Sar</taxon>
        <taxon>Stramenopiles</taxon>
        <taxon>Bigyra</taxon>
        <taxon>Labyrinthulomycetes</taxon>
        <taxon>Thraustochytrida</taxon>
        <taxon>Thraustochytriidae</taxon>
        <taxon>Aplanochytrium</taxon>
    </lineage>
</organism>
<feature type="transmembrane region" description="Helical" evidence="5">
    <location>
        <begin position="100"/>
        <end position="116"/>
    </location>
</feature>
<dbReference type="EMBL" id="HBIN01014253">
    <property type="protein sequence ID" value="CAE0440646.1"/>
    <property type="molecule type" value="Transcribed_RNA"/>
</dbReference>
<protein>
    <submittedName>
        <fullName evidence="6">Uncharacterized protein</fullName>
    </submittedName>
</protein>
<keyword evidence="2 5" id="KW-0812">Transmembrane</keyword>
<feature type="transmembrane region" description="Helical" evidence="5">
    <location>
        <begin position="262"/>
        <end position="285"/>
    </location>
</feature>
<evidence type="ECO:0000256" key="1">
    <source>
        <dbReference type="ARBA" id="ARBA00004141"/>
    </source>
</evidence>
<evidence type="ECO:0000256" key="4">
    <source>
        <dbReference type="ARBA" id="ARBA00023136"/>
    </source>
</evidence>
<feature type="transmembrane region" description="Helical" evidence="5">
    <location>
        <begin position="60"/>
        <end position="80"/>
    </location>
</feature>
<dbReference type="EMBL" id="HBIN01014256">
    <property type="protein sequence ID" value="CAE0440648.1"/>
    <property type="molecule type" value="Transcribed_RNA"/>
</dbReference>
<sequence>METKGTTSSKARGVGSGGMSSEASVWADVLIYASVFTFLSLCVSAYSLRGHLNNFTSPQYQLYICRILLLVPLYALSAWGSIVVPDASLYLSAIRDCYEAYVIYTFFSLLLAFLGGEHDLGEWLELKGHIRHTWPFSICFRIIKLGPHFLRRVKQGTLQFVFVKPFTAIVAIVLSYRGLYDEGNFSFEQGYLYLSIINNVSITISLYSLVLFYIATETRLEPYRPLVKFVAIKSVVFLLYWQSCIIELLCILSIGLMETSTATLYGNALVCFEMFLAAIVHHFAFPFSDYVKDDSTYSIFAKAREAEKNPLIPKIVKVLNVKDVISDGRQVFFKKGRIDEELADQPTTGSVHETI</sequence>
<keyword evidence="3 5" id="KW-1133">Transmembrane helix</keyword>
<dbReference type="AlphaFoldDB" id="A0A6S8DHL5"/>
<evidence type="ECO:0000256" key="3">
    <source>
        <dbReference type="ARBA" id="ARBA00022989"/>
    </source>
</evidence>
<feature type="transmembrane region" description="Helical" evidence="5">
    <location>
        <begin position="191"/>
        <end position="214"/>
    </location>
</feature>
<dbReference type="PANTHER" id="PTHR23423">
    <property type="entry name" value="ORGANIC SOLUTE TRANSPORTER-RELATED"/>
    <property type="match status" value="1"/>
</dbReference>
<feature type="transmembrane region" description="Helical" evidence="5">
    <location>
        <begin position="29"/>
        <end position="48"/>
    </location>
</feature>
<accession>A0A6S8DHL5</accession>
<feature type="transmembrane region" description="Helical" evidence="5">
    <location>
        <begin position="235"/>
        <end position="256"/>
    </location>
</feature>
<reference evidence="6" key="1">
    <citation type="submission" date="2021-01" db="EMBL/GenBank/DDBJ databases">
        <authorList>
            <person name="Corre E."/>
            <person name="Pelletier E."/>
            <person name="Niang G."/>
            <person name="Scheremetjew M."/>
            <person name="Finn R."/>
            <person name="Kale V."/>
            <person name="Holt S."/>
            <person name="Cochrane G."/>
            <person name="Meng A."/>
            <person name="Brown T."/>
            <person name="Cohen L."/>
        </authorList>
    </citation>
    <scope>NUCLEOTIDE SEQUENCE</scope>
    <source>
        <strain evidence="6">GSBS06</strain>
    </source>
</reference>
<dbReference type="Pfam" id="PF03619">
    <property type="entry name" value="Solute_trans_a"/>
    <property type="match status" value="1"/>
</dbReference>
<name>A0A6S8DHL5_9STRA</name>